<organism evidence="1 2">
    <name type="scientific">Andreprevotia lacus DSM 23236</name>
    <dbReference type="NCBI Taxonomy" id="1121001"/>
    <lineage>
        <taxon>Bacteria</taxon>
        <taxon>Pseudomonadati</taxon>
        <taxon>Pseudomonadota</taxon>
        <taxon>Betaproteobacteria</taxon>
        <taxon>Neisseriales</taxon>
        <taxon>Chitinibacteraceae</taxon>
        <taxon>Andreprevotia</taxon>
    </lineage>
</organism>
<gene>
    <name evidence="1" type="ORF">SAMN02745857_01803</name>
</gene>
<evidence type="ECO:0000313" key="1">
    <source>
        <dbReference type="EMBL" id="SMC24273.1"/>
    </source>
</evidence>
<reference evidence="1 2" key="1">
    <citation type="submission" date="2017-04" db="EMBL/GenBank/DDBJ databases">
        <authorList>
            <person name="Afonso C.L."/>
            <person name="Miller P.J."/>
            <person name="Scott M.A."/>
            <person name="Spackman E."/>
            <person name="Goraichik I."/>
            <person name="Dimitrov K.M."/>
            <person name="Suarez D.L."/>
            <person name="Swayne D.E."/>
        </authorList>
    </citation>
    <scope>NUCLEOTIDE SEQUENCE [LARGE SCALE GENOMIC DNA]</scope>
    <source>
        <strain evidence="1 2">DSM 23236</strain>
    </source>
</reference>
<dbReference type="STRING" id="1121001.SAMN02745857_01803"/>
<keyword evidence="2" id="KW-1185">Reference proteome</keyword>
<protein>
    <submittedName>
        <fullName evidence="1">Uncharacterized protein</fullName>
    </submittedName>
</protein>
<dbReference type="AlphaFoldDB" id="A0A1W1XJV4"/>
<dbReference type="EMBL" id="FWXD01000009">
    <property type="protein sequence ID" value="SMC24273.1"/>
    <property type="molecule type" value="Genomic_DNA"/>
</dbReference>
<name>A0A1W1XJV4_9NEIS</name>
<proteinExistence type="predicted"/>
<evidence type="ECO:0000313" key="2">
    <source>
        <dbReference type="Proteomes" id="UP000192761"/>
    </source>
</evidence>
<accession>A0A1W1XJV4</accession>
<dbReference type="Proteomes" id="UP000192761">
    <property type="component" value="Unassembled WGS sequence"/>
</dbReference>
<sequence>MPWLKTNYALPSQSRVMHARYSWPAWLLSPHCRDRLSLDRPKRVRNQPGAVRGRQHCQSGRLICR</sequence>